<dbReference type="PANTHER" id="PTHR30349">
    <property type="entry name" value="PHAGE INTEGRASE-RELATED"/>
    <property type="match status" value="1"/>
</dbReference>
<dbReference type="RefSeq" id="WP_190562470.1">
    <property type="nucleotide sequence ID" value="NZ_JACJQU010000011.1"/>
</dbReference>
<dbReference type="PROSITE" id="PS51898">
    <property type="entry name" value="TYR_RECOMBINASE"/>
    <property type="match status" value="1"/>
</dbReference>
<dbReference type="SUPFAM" id="SSF56349">
    <property type="entry name" value="DNA breaking-rejoining enzymes"/>
    <property type="match status" value="1"/>
</dbReference>
<dbReference type="InterPro" id="IPR013762">
    <property type="entry name" value="Integrase-like_cat_sf"/>
</dbReference>
<evidence type="ECO:0000313" key="5">
    <source>
        <dbReference type="Proteomes" id="UP000662185"/>
    </source>
</evidence>
<dbReference type="GO" id="GO:0003677">
    <property type="term" value="F:DNA binding"/>
    <property type="evidence" value="ECO:0007669"/>
    <property type="project" value="InterPro"/>
</dbReference>
<dbReference type="EMBL" id="JACJQU010000011">
    <property type="protein sequence ID" value="MBD2295256.1"/>
    <property type="molecule type" value="Genomic_DNA"/>
</dbReference>
<dbReference type="InterPro" id="IPR002104">
    <property type="entry name" value="Integrase_catalytic"/>
</dbReference>
<dbReference type="GO" id="GO:0015074">
    <property type="term" value="P:DNA integration"/>
    <property type="evidence" value="ECO:0007669"/>
    <property type="project" value="InterPro"/>
</dbReference>
<dbReference type="PANTHER" id="PTHR30349:SF64">
    <property type="entry name" value="PROPHAGE INTEGRASE INTD-RELATED"/>
    <property type="match status" value="1"/>
</dbReference>
<proteinExistence type="predicted"/>
<dbReference type="Proteomes" id="UP000662185">
    <property type="component" value="Unassembled WGS sequence"/>
</dbReference>
<gene>
    <name evidence="4" type="ORF">H6G06_17665</name>
</gene>
<dbReference type="Gene3D" id="1.10.443.10">
    <property type="entry name" value="Intergrase catalytic core"/>
    <property type="match status" value="1"/>
</dbReference>
<dbReference type="Pfam" id="PF00589">
    <property type="entry name" value="Phage_integrase"/>
    <property type="match status" value="1"/>
</dbReference>
<organism evidence="4 5">
    <name type="scientific">Anabaena sphaerica FACHB-251</name>
    <dbReference type="NCBI Taxonomy" id="2692883"/>
    <lineage>
        <taxon>Bacteria</taxon>
        <taxon>Bacillati</taxon>
        <taxon>Cyanobacteriota</taxon>
        <taxon>Cyanophyceae</taxon>
        <taxon>Nostocales</taxon>
        <taxon>Nostocaceae</taxon>
        <taxon>Anabaena</taxon>
    </lineage>
</organism>
<dbReference type="CDD" id="cd01189">
    <property type="entry name" value="INT_ICEBs1_C_like"/>
    <property type="match status" value="1"/>
</dbReference>
<feature type="coiled-coil region" evidence="2">
    <location>
        <begin position="5"/>
        <end position="32"/>
    </location>
</feature>
<keyword evidence="1" id="KW-0233">DNA recombination</keyword>
<sequence length="400" mass="46097">MQLQDSKLQKALERANQKLDILKIEVDKSRLRIRCRKRDISFCKYTHASTLDGLEATTAICKEIESDYYRGNFDNTLVKYGLAKESTPKLTEIITLPSEPNLMEIWESYKALKPEPPKSTYNNRWIPVDRWLSECPSECLVISNADRLLAWLRSKYSDGYIHTPLSTIRTAVNLSIKLGKLKSGNPFSTLLSILEVDSRSIQIYSKNEAKTILEAFKDGRFDKDKSAYSSAFYSGYVEFRIRTGCRPSEAIALTWNDIKFGNEKVSIIFNKRYSSGQLLQGTKNGVDARIFPCNKQMIEFLGLLPETPNDNNLVFPSYEGTYIDQHNFHNRYWNPIVNKLFTQKLISKELTFYDLRHSFITWMLRDGVDIKTIATIVGNSPETIMKYYLASNDDIELPEF</sequence>
<name>A0A926WKR6_9NOST</name>
<keyword evidence="5" id="KW-1185">Reference proteome</keyword>
<keyword evidence="2" id="KW-0175">Coiled coil</keyword>
<comment type="caution">
    <text evidence="4">The sequence shown here is derived from an EMBL/GenBank/DDBJ whole genome shotgun (WGS) entry which is preliminary data.</text>
</comment>
<evidence type="ECO:0000256" key="2">
    <source>
        <dbReference type="SAM" id="Coils"/>
    </source>
</evidence>
<dbReference type="InterPro" id="IPR050090">
    <property type="entry name" value="Tyrosine_recombinase_XerCD"/>
</dbReference>
<evidence type="ECO:0000256" key="1">
    <source>
        <dbReference type="ARBA" id="ARBA00023172"/>
    </source>
</evidence>
<dbReference type="GO" id="GO:0006310">
    <property type="term" value="P:DNA recombination"/>
    <property type="evidence" value="ECO:0007669"/>
    <property type="project" value="UniProtKB-KW"/>
</dbReference>
<protein>
    <submittedName>
        <fullName evidence="4">Site-specific integrase</fullName>
    </submittedName>
</protein>
<reference evidence="5" key="1">
    <citation type="journal article" date="2020" name="ISME J.">
        <title>Comparative genomics reveals insights into cyanobacterial evolution and habitat adaptation.</title>
        <authorList>
            <person name="Chen M.Y."/>
            <person name="Teng W.K."/>
            <person name="Zhao L."/>
            <person name="Hu C.X."/>
            <person name="Zhou Y.K."/>
            <person name="Han B.P."/>
            <person name="Song L.R."/>
            <person name="Shu W.S."/>
        </authorList>
    </citation>
    <scope>NUCLEOTIDE SEQUENCE [LARGE SCALE GENOMIC DNA]</scope>
    <source>
        <strain evidence="5">FACHB-251</strain>
    </source>
</reference>
<evidence type="ECO:0000313" key="4">
    <source>
        <dbReference type="EMBL" id="MBD2295256.1"/>
    </source>
</evidence>
<evidence type="ECO:0000259" key="3">
    <source>
        <dbReference type="PROSITE" id="PS51898"/>
    </source>
</evidence>
<feature type="domain" description="Tyr recombinase" evidence="3">
    <location>
        <begin position="199"/>
        <end position="400"/>
    </location>
</feature>
<accession>A0A926WKR6</accession>
<dbReference type="InterPro" id="IPR011010">
    <property type="entry name" value="DNA_brk_join_enz"/>
</dbReference>
<dbReference type="AlphaFoldDB" id="A0A926WKR6"/>